<comment type="similarity">
    <text evidence="11">Belongs to the amiloride-sensitive sodium channel (TC 1.A.6) family.</text>
</comment>
<evidence type="ECO:0000256" key="9">
    <source>
        <dbReference type="ARBA" id="ARBA00023201"/>
    </source>
</evidence>
<dbReference type="Pfam" id="PF00858">
    <property type="entry name" value="ASC"/>
    <property type="match status" value="1"/>
</dbReference>
<dbReference type="InterPro" id="IPR001873">
    <property type="entry name" value="ENaC"/>
</dbReference>
<keyword evidence="10 11" id="KW-0407">Ion channel</keyword>
<proteinExistence type="inferred from homology"/>
<dbReference type="Gene3D" id="2.60.470.10">
    <property type="entry name" value="Acid-sensing ion channels like domains"/>
    <property type="match status" value="1"/>
</dbReference>
<dbReference type="Gene3D" id="1.10.287.770">
    <property type="entry name" value="YojJ-like"/>
    <property type="match status" value="1"/>
</dbReference>
<evidence type="ECO:0000313" key="12">
    <source>
        <dbReference type="Proteomes" id="UP000694865"/>
    </source>
</evidence>
<keyword evidence="2 11" id="KW-0813">Transport</keyword>
<dbReference type="PROSITE" id="PS01206">
    <property type="entry name" value="ASC"/>
    <property type="match status" value="1"/>
</dbReference>
<keyword evidence="8" id="KW-0472">Membrane</keyword>
<reference evidence="13" key="1">
    <citation type="submission" date="2025-08" db="UniProtKB">
        <authorList>
            <consortium name="RefSeq"/>
        </authorList>
    </citation>
    <scope>IDENTIFICATION</scope>
    <source>
        <tissue evidence="13">Testes</tissue>
    </source>
</reference>
<evidence type="ECO:0000256" key="2">
    <source>
        <dbReference type="ARBA" id="ARBA00022448"/>
    </source>
</evidence>
<keyword evidence="5" id="KW-1133">Transmembrane helix</keyword>
<keyword evidence="7 11" id="KW-0406">Ion transport</keyword>
<keyword evidence="12" id="KW-1185">Reference proteome</keyword>
<keyword evidence="9 11" id="KW-0739">Sodium transport</keyword>
<evidence type="ECO:0000256" key="6">
    <source>
        <dbReference type="ARBA" id="ARBA00023053"/>
    </source>
</evidence>
<gene>
    <name evidence="13" type="primary">LOC102804383</name>
</gene>
<keyword evidence="3 11" id="KW-0894">Sodium channel</keyword>
<dbReference type="InterPro" id="IPR020903">
    <property type="entry name" value="ENaC_CS"/>
</dbReference>
<dbReference type="GeneID" id="102804383"/>
<dbReference type="PANTHER" id="PTHR11690:SF222">
    <property type="entry name" value="AMILORIDE-SENSITIVE SODIUM CHANNEL SUBUNIT GAMMA"/>
    <property type="match status" value="1"/>
</dbReference>
<evidence type="ECO:0000313" key="13">
    <source>
        <dbReference type="RefSeq" id="XP_006822315.1"/>
    </source>
</evidence>
<evidence type="ECO:0000256" key="5">
    <source>
        <dbReference type="ARBA" id="ARBA00022989"/>
    </source>
</evidence>
<evidence type="ECO:0000256" key="11">
    <source>
        <dbReference type="RuleBase" id="RU000679"/>
    </source>
</evidence>
<evidence type="ECO:0000256" key="1">
    <source>
        <dbReference type="ARBA" id="ARBA00004141"/>
    </source>
</evidence>
<sequence length="343" mass="39473">MAYTFDGCQWNGRECEEEAISHVFTHYGSCYAFNKYHPDTDHYHSKRAGTDNGLRLIINVNTHEHMPTIDLEDSAINVGLKLMIHSRQEPPYVKELGFALGAGSHYFMSLTRKKITRLSQPYGDCEPVVLPTEHYDHYSMSACRIECETELLLKHCGCRLVEQPGDYQVCTAERVHNCAHKTLDEYIEGYLPFECKHTCHTPCESEVYSFTMSTALLKKDIRRSNKAMSNYTLEHIRENVLALTMFFEELNFETVDQLPETTIIDLLGIIGGNMGLFLGASFLTLLQIVEYLLDECVHCCKRAGRRKSSRNRTKKQRLDDREVHAPLSLPERPRTRMFMNTTV</sequence>
<evidence type="ECO:0000256" key="3">
    <source>
        <dbReference type="ARBA" id="ARBA00022461"/>
    </source>
</evidence>
<evidence type="ECO:0000256" key="8">
    <source>
        <dbReference type="ARBA" id="ARBA00023136"/>
    </source>
</evidence>
<evidence type="ECO:0000256" key="7">
    <source>
        <dbReference type="ARBA" id="ARBA00023065"/>
    </source>
</evidence>
<keyword evidence="4 11" id="KW-0812">Transmembrane</keyword>
<accession>A0ABM0MQM4</accession>
<dbReference type="Proteomes" id="UP000694865">
    <property type="component" value="Unplaced"/>
</dbReference>
<evidence type="ECO:0000256" key="10">
    <source>
        <dbReference type="ARBA" id="ARBA00023303"/>
    </source>
</evidence>
<protein>
    <submittedName>
        <fullName evidence="13">Acid-sensing ion channel 1-like</fullName>
    </submittedName>
</protein>
<keyword evidence="6" id="KW-0915">Sodium</keyword>
<dbReference type="PRINTS" id="PR01078">
    <property type="entry name" value="AMINACHANNEL"/>
</dbReference>
<name>A0ABM0MQM4_SACKO</name>
<evidence type="ECO:0000256" key="4">
    <source>
        <dbReference type="ARBA" id="ARBA00022692"/>
    </source>
</evidence>
<organism evidence="12 13">
    <name type="scientific">Saccoglossus kowalevskii</name>
    <name type="common">Acorn worm</name>
    <dbReference type="NCBI Taxonomy" id="10224"/>
    <lineage>
        <taxon>Eukaryota</taxon>
        <taxon>Metazoa</taxon>
        <taxon>Hemichordata</taxon>
        <taxon>Enteropneusta</taxon>
        <taxon>Harrimaniidae</taxon>
        <taxon>Saccoglossus</taxon>
    </lineage>
</organism>
<dbReference type="RefSeq" id="XP_006822315.1">
    <property type="nucleotide sequence ID" value="XM_006822252.1"/>
</dbReference>
<dbReference type="PANTHER" id="PTHR11690">
    <property type="entry name" value="AMILORIDE-SENSITIVE SODIUM CHANNEL-RELATED"/>
    <property type="match status" value="1"/>
</dbReference>
<comment type="subcellular location">
    <subcellularLocation>
        <location evidence="1">Membrane</location>
        <topology evidence="1">Multi-pass membrane protein</topology>
    </subcellularLocation>
</comment>